<comment type="caution">
    <text evidence="3">The sequence shown here is derived from an EMBL/GenBank/DDBJ whole genome shotgun (WGS) entry which is preliminary data.</text>
</comment>
<dbReference type="Proteomes" id="UP001430544">
    <property type="component" value="Unassembled WGS sequence"/>
</dbReference>
<feature type="chain" id="PRO_5046466139" evidence="2">
    <location>
        <begin position="28"/>
        <end position="308"/>
    </location>
</feature>
<dbReference type="InterPro" id="IPR043504">
    <property type="entry name" value="Peptidase_S1_PA_chymotrypsin"/>
</dbReference>
<dbReference type="GeneID" id="46981646"/>
<dbReference type="Gene3D" id="2.40.10.10">
    <property type="entry name" value="Trypsin-like serine proteases"/>
    <property type="match status" value="2"/>
</dbReference>
<protein>
    <submittedName>
        <fullName evidence="3">Trypsin-like peptidase domain-containing protein</fullName>
    </submittedName>
</protein>
<dbReference type="RefSeq" id="WP_126936578.1">
    <property type="nucleotide sequence ID" value="NZ_CP018470.1"/>
</dbReference>
<evidence type="ECO:0000256" key="1">
    <source>
        <dbReference type="ARBA" id="ARBA00022729"/>
    </source>
</evidence>
<gene>
    <name evidence="3" type="ORF">LN473_20800</name>
</gene>
<evidence type="ECO:0000313" key="3">
    <source>
        <dbReference type="EMBL" id="MCC8624369.1"/>
    </source>
</evidence>
<dbReference type="EMBL" id="JAJIUN010000093">
    <property type="protein sequence ID" value="MCC8624369.1"/>
    <property type="molecule type" value="Genomic_DNA"/>
</dbReference>
<organism evidence="3 4">
    <name type="scientific">Xanthomonas vesicatoria</name>
    <dbReference type="NCBI Taxonomy" id="56460"/>
    <lineage>
        <taxon>Bacteria</taxon>
        <taxon>Pseudomonadati</taxon>
        <taxon>Pseudomonadota</taxon>
        <taxon>Gammaproteobacteria</taxon>
        <taxon>Lysobacterales</taxon>
        <taxon>Lysobacteraceae</taxon>
        <taxon>Xanthomonas</taxon>
    </lineage>
</organism>
<keyword evidence="1 2" id="KW-0732">Signal</keyword>
<feature type="signal peptide" evidence="2">
    <location>
        <begin position="1"/>
        <end position="27"/>
    </location>
</feature>
<reference evidence="3" key="1">
    <citation type="submission" date="2021-11" db="EMBL/GenBank/DDBJ databases">
        <title>Genome resources and taxonomic validation of 89 Xanthomonas strains.</title>
        <authorList>
            <person name="Tambong J.T."/>
        </authorList>
    </citation>
    <scope>NUCLEOTIDE SEQUENCE</scope>
    <source>
        <strain evidence="3">Bv 5-4A</strain>
    </source>
</reference>
<sequence>MFKKLMAPGAFLLLGPLLGLLSPAAKAQQSHGFVDVSISEDQQKTALAYWTPARMASALAATGDQDLPTHGRDGMLKPDRVDPAGGVEMMSTGRLFFLANGRDSYCTANAVQSATKSVIATAAHCVQNPSNRPNGPRIEHLVFLAHYRNGEWSGRFPVRNVHTVTGWSGNGDAGFDFAFLSLGRDNYGSRIGDLVIESPVRFAAPPTLGNFYAYGYPNAIGGGELPQKCSGRATESPIFQPGPELRVVRGCLNFSGGASGGPVMQTLPDGTYQTGNVKGYSPGAGGTVTMTYWENAAHGAWDRAQHDQ</sequence>
<evidence type="ECO:0000313" key="4">
    <source>
        <dbReference type="Proteomes" id="UP001430544"/>
    </source>
</evidence>
<keyword evidence="4" id="KW-1185">Reference proteome</keyword>
<name>A0ABS8LF53_9XANT</name>
<dbReference type="SUPFAM" id="SSF50494">
    <property type="entry name" value="Trypsin-like serine proteases"/>
    <property type="match status" value="1"/>
</dbReference>
<accession>A0ABS8LF53</accession>
<dbReference type="InterPro" id="IPR050966">
    <property type="entry name" value="Glutamyl_endopeptidase"/>
</dbReference>
<dbReference type="PANTHER" id="PTHR15462">
    <property type="entry name" value="SERINE PROTEASE"/>
    <property type="match status" value="1"/>
</dbReference>
<dbReference type="InterPro" id="IPR009003">
    <property type="entry name" value="Peptidase_S1_PA"/>
</dbReference>
<evidence type="ECO:0000256" key="2">
    <source>
        <dbReference type="SAM" id="SignalP"/>
    </source>
</evidence>
<proteinExistence type="predicted"/>